<gene>
    <name evidence="1" type="ORF">E5288_WYG015448</name>
</gene>
<evidence type="ECO:0000313" key="1">
    <source>
        <dbReference type="EMBL" id="MXR00028.1"/>
    </source>
</evidence>
<protein>
    <submittedName>
        <fullName evidence="1">Uncharacterized protein</fullName>
    </submittedName>
</protein>
<organism evidence="1 2">
    <name type="scientific">Bos mutus</name>
    <name type="common">wild yak</name>
    <dbReference type="NCBI Taxonomy" id="72004"/>
    <lineage>
        <taxon>Eukaryota</taxon>
        <taxon>Metazoa</taxon>
        <taxon>Chordata</taxon>
        <taxon>Craniata</taxon>
        <taxon>Vertebrata</taxon>
        <taxon>Euteleostomi</taxon>
        <taxon>Mammalia</taxon>
        <taxon>Eutheria</taxon>
        <taxon>Laurasiatheria</taxon>
        <taxon>Artiodactyla</taxon>
        <taxon>Ruminantia</taxon>
        <taxon>Pecora</taxon>
        <taxon>Bovidae</taxon>
        <taxon>Bovinae</taxon>
        <taxon>Bos</taxon>
    </lineage>
</organism>
<dbReference type="PANTHER" id="PTHR14690">
    <property type="entry name" value="IQ MOTIF CONTAINING WITH AAA DOMAIN 1"/>
    <property type="match status" value="1"/>
</dbReference>
<dbReference type="PANTHER" id="PTHR14690:SF8">
    <property type="entry name" value="DYNEIN REGULATORY COMPLEX PROTEIN 11"/>
    <property type="match status" value="1"/>
</dbReference>
<dbReference type="AlphaFoldDB" id="A0A6B0SH55"/>
<reference evidence="1" key="1">
    <citation type="submission" date="2019-10" db="EMBL/GenBank/DDBJ databases">
        <title>The sequence and de novo assembly of the wild yak genome.</title>
        <authorList>
            <person name="Liu Y."/>
        </authorList>
    </citation>
    <scope>NUCLEOTIDE SEQUENCE [LARGE SCALE GENOMIC DNA]</scope>
    <source>
        <strain evidence="1">WY2019</strain>
    </source>
</reference>
<dbReference type="EMBL" id="VBQZ03007879">
    <property type="protein sequence ID" value="MXR00028.1"/>
    <property type="molecule type" value="Genomic_DNA"/>
</dbReference>
<name>A0A6B0SH55_9CETA</name>
<comment type="caution">
    <text evidence="1">The sequence shown here is derived from an EMBL/GenBank/DDBJ whole genome shotgun (WGS) entry which is preliminary data.</text>
</comment>
<dbReference type="InterPro" id="IPR052267">
    <property type="entry name" value="N-DRC_Component"/>
</dbReference>
<accession>A0A6B0SH55</accession>
<evidence type="ECO:0000313" key="2">
    <source>
        <dbReference type="Proteomes" id="UP000322234"/>
    </source>
</evidence>
<dbReference type="Proteomes" id="UP000322234">
    <property type="component" value="Unassembled WGS sequence"/>
</dbReference>
<sequence length="195" mass="22524">MLSRDEKQMWMKGRAWVESVTCRSAEVGDQQSAGPWEGHSEVRGLVTDQRRGISTPESKGQAVPILVAKAGAGDLDPGRDAGHRMYNKMWHQTQEALNSLLDTESQKMMEPQKNQVFIFQMLATFYIKYVQIFRNLENVYDQIVHPQKRILIRKILDAVMGRILELKNEMVELELTEFHYFDDILQDLKLEPVST</sequence>
<keyword evidence="2" id="KW-1185">Reference proteome</keyword>
<proteinExistence type="predicted"/>